<sequence>MKSRETLLRLKRFQVDEKRRQVTQLETMISEFERMAAELDVQVQAEQNRAGIHDITHFAYPTFAKAALTRRENLLNSANDLKDQLGAARAALAEAFEEMKKIELLDERDREADRALQATRDQAEMDHIAGLRAANR</sequence>
<comment type="similarity">
    <text evidence="2">Belongs to the FliJ family.</text>
</comment>
<keyword evidence="7" id="KW-1005">Bacterial flagellum biogenesis</keyword>
<feature type="coiled-coil region" evidence="11">
    <location>
        <begin position="15"/>
        <end position="98"/>
    </location>
</feature>
<evidence type="ECO:0000256" key="6">
    <source>
        <dbReference type="ARBA" id="ARBA00022500"/>
    </source>
</evidence>
<dbReference type="EMBL" id="LWDL01000020">
    <property type="protein sequence ID" value="OQW51281.1"/>
    <property type="molecule type" value="Genomic_DNA"/>
</dbReference>
<dbReference type="NCBIfam" id="TIGR02473">
    <property type="entry name" value="flagell_FliJ"/>
    <property type="match status" value="1"/>
</dbReference>
<dbReference type="GO" id="GO:0071973">
    <property type="term" value="P:bacterial-type flagellum-dependent cell motility"/>
    <property type="evidence" value="ECO:0007669"/>
    <property type="project" value="InterPro"/>
</dbReference>
<dbReference type="STRING" id="1827387.A4S15_11925"/>
<evidence type="ECO:0000313" key="13">
    <source>
        <dbReference type="Proteomes" id="UP000192872"/>
    </source>
</evidence>
<dbReference type="InterPro" id="IPR012823">
    <property type="entry name" value="Flagell_FliJ"/>
</dbReference>
<comment type="caution">
    <text evidence="12">The sequence shown here is derived from an EMBL/GenBank/DDBJ whole genome shotgun (WGS) entry which is preliminary data.</text>
</comment>
<keyword evidence="10" id="KW-1006">Bacterial flagellum protein export</keyword>
<dbReference type="Pfam" id="PF02050">
    <property type="entry name" value="FliJ"/>
    <property type="match status" value="1"/>
</dbReference>
<keyword evidence="11" id="KW-0175">Coiled coil</keyword>
<gene>
    <name evidence="12" type="ORF">A4S15_11925</name>
</gene>
<keyword evidence="8" id="KW-0653">Protein transport</keyword>
<keyword evidence="12" id="KW-0969">Cilium</keyword>
<name>A0A1W9HVM3_9HYPH</name>
<evidence type="ECO:0000256" key="8">
    <source>
        <dbReference type="ARBA" id="ARBA00022927"/>
    </source>
</evidence>
<dbReference type="Gene3D" id="1.10.287.1700">
    <property type="match status" value="1"/>
</dbReference>
<dbReference type="RefSeq" id="WP_376801851.1">
    <property type="nucleotide sequence ID" value="NZ_DBNB01000040.1"/>
</dbReference>
<evidence type="ECO:0000256" key="2">
    <source>
        <dbReference type="ARBA" id="ARBA00010004"/>
    </source>
</evidence>
<dbReference type="InterPro" id="IPR053716">
    <property type="entry name" value="Flag_assembly_chemotaxis_eff"/>
</dbReference>
<evidence type="ECO:0000256" key="9">
    <source>
        <dbReference type="ARBA" id="ARBA00023136"/>
    </source>
</evidence>
<keyword evidence="5" id="KW-1003">Cell membrane</keyword>
<keyword evidence="6" id="KW-0145">Chemotaxis</keyword>
<keyword evidence="4" id="KW-0813">Transport</keyword>
<proteinExistence type="inferred from homology"/>
<keyword evidence="9" id="KW-0472">Membrane</keyword>
<dbReference type="GO" id="GO:0005886">
    <property type="term" value="C:plasma membrane"/>
    <property type="evidence" value="ECO:0007669"/>
    <property type="project" value="UniProtKB-SubCell"/>
</dbReference>
<dbReference type="GO" id="GO:0009288">
    <property type="term" value="C:bacterial-type flagellum"/>
    <property type="evidence" value="ECO:0007669"/>
    <property type="project" value="InterPro"/>
</dbReference>
<evidence type="ECO:0000256" key="7">
    <source>
        <dbReference type="ARBA" id="ARBA00022795"/>
    </source>
</evidence>
<evidence type="ECO:0000256" key="11">
    <source>
        <dbReference type="SAM" id="Coils"/>
    </source>
</evidence>
<keyword evidence="12" id="KW-0966">Cell projection</keyword>
<keyword evidence="12" id="KW-0282">Flagellum</keyword>
<accession>A0A1W9HVM3</accession>
<dbReference type="Proteomes" id="UP000192872">
    <property type="component" value="Unassembled WGS sequence"/>
</dbReference>
<reference evidence="12 13" key="1">
    <citation type="journal article" date="2017" name="Water Res.">
        <title>Comammox in drinking water systems.</title>
        <authorList>
            <person name="Wang Y."/>
            <person name="Ma L."/>
            <person name="Mao Y."/>
            <person name="Jiang X."/>
            <person name="Xia Y."/>
            <person name="Yu K."/>
            <person name="Li B."/>
            <person name="Zhang T."/>
        </authorList>
    </citation>
    <scope>NUCLEOTIDE SEQUENCE [LARGE SCALE GENOMIC DNA]</scope>
    <source>
        <strain evidence="12">SG_bin8</strain>
    </source>
</reference>
<evidence type="ECO:0000256" key="3">
    <source>
        <dbReference type="ARBA" id="ARBA00020392"/>
    </source>
</evidence>
<evidence type="ECO:0000256" key="4">
    <source>
        <dbReference type="ARBA" id="ARBA00022448"/>
    </source>
</evidence>
<protein>
    <recommendedName>
        <fullName evidence="3">Flagellar FliJ protein</fullName>
    </recommendedName>
</protein>
<comment type="subcellular location">
    <subcellularLocation>
        <location evidence="1">Cell membrane</location>
        <topology evidence="1">Peripheral membrane protein</topology>
        <orientation evidence="1">Cytoplasmic side</orientation>
    </subcellularLocation>
</comment>
<evidence type="ECO:0000256" key="5">
    <source>
        <dbReference type="ARBA" id="ARBA00022475"/>
    </source>
</evidence>
<evidence type="ECO:0000256" key="10">
    <source>
        <dbReference type="ARBA" id="ARBA00023225"/>
    </source>
</evidence>
<dbReference type="GO" id="GO:0044781">
    <property type="term" value="P:bacterial-type flagellum organization"/>
    <property type="evidence" value="ECO:0007669"/>
    <property type="project" value="UniProtKB-KW"/>
</dbReference>
<dbReference type="AlphaFoldDB" id="A0A1W9HVM3"/>
<evidence type="ECO:0000313" key="12">
    <source>
        <dbReference type="EMBL" id="OQW51281.1"/>
    </source>
</evidence>
<evidence type="ECO:0000256" key="1">
    <source>
        <dbReference type="ARBA" id="ARBA00004413"/>
    </source>
</evidence>
<dbReference type="GO" id="GO:0015031">
    <property type="term" value="P:protein transport"/>
    <property type="evidence" value="ECO:0007669"/>
    <property type="project" value="UniProtKB-KW"/>
</dbReference>
<organism evidence="12 13">
    <name type="scientific">Candidatus Raskinella chloraquaticus</name>
    <dbReference type="NCBI Taxonomy" id="1951219"/>
    <lineage>
        <taxon>Bacteria</taxon>
        <taxon>Pseudomonadati</taxon>
        <taxon>Pseudomonadota</taxon>
        <taxon>Alphaproteobacteria</taxon>
        <taxon>Hyphomicrobiales</taxon>
        <taxon>Phreatobacteraceae</taxon>
        <taxon>Candidatus Raskinella</taxon>
    </lineage>
</organism>
<dbReference type="GO" id="GO:0006935">
    <property type="term" value="P:chemotaxis"/>
    <property type="evidence" value="ECO:0007669"/>
    <property type="project" value="UniProtKB-KW"/>
</dbReference>